<dbReference type="AlphaFoldDB" id="A0A0U2VHU7"/>
<dbReference type="InterPro" id="IPR027839">
    <property type="entry name" value="DUF4432"/>
</dbReference>
<dbReference type="GO" id="GO:0030246">
    <property type="term" value="F:carbohydrate binding"/>
    <property type="evidence" value="ECO:0007669"/>
    <property type="project" value="InterPro"/>
</dbReference>
<dbReference type="InterPro" id="IPR011013">
    <property type="entry name" value="Gal_mutarotase_sf_dom"/>
</dbReference>
<reference evidence="1 2" key="2">
    <citation type="journal article" date="2016" name="Genome Announc.">
        <title>Complete Genome Sequences of Two Interactive Moderate Thermophiles, Paenibacillus napthalenovorans 32O-Y and Paenibacillus sp. 32O-W.</title>
        <authorList>
            <person name="Butler R.R.III."/>
            <person name="Wang J."/>
            <person name="Stark B.C."/>
            <person name="Pombert J.F."/>
        </authorList>
    </citation>
    <scope>NUCLEOTIDE SEQUENCE [LARGE SCALE GENOMIC DNA]</scope>
    <source>
        <strain evidence="1 2">32O-Y</strain>
    </source>
</reference>
<dbReference type="GO" id="GO:0003824">
    <property type="term" value="F:catalytic activity"/>
    <property type="evidence" value="ECO:0007669"/>
    <property type="project" value="InterPro"/>
</dbReference>
<dbReference type="EMBL" id="CP013652">
    <property type="protein sequence ID" value="ALS23011.1"/>
    <property type="molecule type" value="Genomic_DNA"/>
</dbReference>
<sequence length="358" mass="40764">MREAHYGCRIDPYGTYKGMRTLVLQNELIRMSILLDKGSDIFELLYKPKDVDFMWRSPIGLRHPPIPASMQNPQGIFTDYYHGGWQELFPSASGPSYYQGAHLGFHGEVATCPWEFAVLVDEPEAVEVLLTTKTLRTPFILEKRIRLEAGRPVIQFRETIHNYGRTELDFMWGHHPSYGAPFLSEDCILELPDCTIITSDKAEPSNRLPHGNRFDWPYAVDVHGKPADLRKIGGIGAETTDMFYATAYKEGWYALTNRRMNLGIGMAWPVDDFPHLWIWQEFGGTKGYPWYGNAYTVVIEPFTSRPSIGEDGLNEAIRNGTAKKIRAGDKISKELKVVIYETDRGVEKILPTGEVIER</sequence>
<dbReference type="Pfam" id="PF14486">
    <property type="entry name" value="DUF4432"/>
    <property type="match status" value="1"/>
</dbReference>
<protein>
    <submittedName>
        <fullName evidence="1">Uncharacterized protein</fullName>
    </submittedName>
</protein>
<dbReference type="InterPro" id="IPR014718">
    <property type="entry name" value="GH-type_carb-bd"/>
</dbReference>
<dbReference type="Gene3D" id="2.70.98.10">
    <property type="match status" value="1"/>
</dbReference>
<dbReference type="KEGG" id="pnp:IJ22_26380"/>
<proteinExistence type="predicted"/>
<gene>
    <name evidence="1" type="ORF">IJ22_26380</name>
</gene>
<reference evidence="2" key="1">
    <citation type="submission" date="2015-12" db="EMBL/GenBank/DDBJ databases">
        <title>Complete genome sequences of two moderately thermophilic Paenibacillus species.</title>
        <authorList>
            <person name="Butler R.III."/>
            <person name="Wang J."/>
            <person name="Stark B.C."/>
            <person name="Pombert J.-F."/>
        </authorList>
    </citation>
    <scope>NUCLEOTIDE SEQUENCE [LARGE SCALE GENOMIC DNA]</scope>
    <source>
        <strain evidence="2">32O-Y</strain>
    </source>
</reference>
<organism evidence="1 2">
    <name type="scientific">Paenibacillus naphthalenovorans</name>
    <dbReference type="NCBI Taxonomy" id="162209"/>
    <lineage>
        <taxon>Bacteria</taxon>
        <taxon>Bacillati</taxon>
        <taxon>Bacillota</taxon>
        <taxon>Bacilli</taxon>
        <taxon>Bacillales</taxon>
        <taxon>Paenibacillaceae</taxon>
        <taxon>Paenibacillus</taxon>
    </lineage>
</organism>
<dbReference type="PATRIC" id="fig|162209.4.peg.2808"/>
<evidence type="ECO:0000313" key="2">
    <source>
        <dbReference type="Proteomes" id="UP000061660"/>
    </source>
</evidence>
<dbReference type="Proteomes" id="UP000061660">
    <property type="component" value="Chromosome"/>
</dbReference>
<keyword evidence="2" id="KW-1185">Reference proteome</keyword>
<dbReference type="GO" id="GO:0005975">
    <property type="term" value="P:carbohydrate metabolic process"/>
    <property type="evidence" value="ECO:0007669"/>
    <property type="project" value="InterPro"/>
</dbReference>
<dbReference type="OrthoDB" id="2528227at2"/>
<name>A0A0U2VHU7_9BACL</name>
<dbReference type="SUPFAM" id="SSF74650">
    <property type="entry name" value="Galactose mutarotase-like"/>
    <property type="match status" value="1"/>
</dbReference>
<dbReference type="STRING" id="162209.IJ22_26380"/>
<dbReference type="RefSeq" id="WP_062409084.1">
    <property type="nucleotide sequence ID" value="NZ_CP013652.1"/>
</dbReference>
<accession>A0A0U2VHU7</accession>
<evidence type="ECO:0000313" key="1">
    <source>
        <dbReference type="EMBL" id="ALS23011.1"/>
    </source>
</evidence>